<dbReference type="Proteomes" id="UP000324222">
    <property type="component" value="Unassembled WGS sequence"/>
</dbReference>
<evidence type="ECO:0000313" key="1">
    <source>
        <dbReference type="EMBL" id="MPC45836.1"/>
    </source>
</evidence>
<organism evidence="1 2">
    <name type="scientific">Portunus trituberculatus</name>
    <name type="common">Swimming crab</name>
    <name type="synonym">Neptunus trituberculatus</name>
    <dbReference type="NCBI Taxonomy" id="210409"/>
    <lineage>
        <taxon>Eukaryota</taxon>
        <taxon>Metazoa</taxon>
        <taxon>Ecdysozoa</taxon>
        <taxon>Arthropoda</taxon>
        <taxon>Crustacea</taxon>
        <taxon>Multicrustacea</taxon>
        <taxon>Malacostraca</taxon>
        <taxon>Eumalacostraca</taxon>
        <taxon>Eucarida</taxon>
        <taxon>Decapoda</taxon>
        <taxon>Pleocyemata</taxon>
        <taxon>Brachyura</taxon>
        <taxon>Eubrachyura</taxon>
        <taxon>Portunoidea</taxon>
        <taxon>Portunidae</taxon>
        <taxon>Portuninae</taxon>
        <taxon>Portunus</taxon>
    </lineage>
</organism>
<gene>
    <name evidence="1" type="ORF">E2C01_039541</name>
</gene>
<dbReference type="EMBL" id="VSRR010006916">
    <property type="protein sequence ID" value="MPC45836.1"/>
    <property type="molecule type" value="Genomic_DNA"/>
</dbReference>
<name>A0A5B7FK30_PORTR</name>
<keyword evidence="2" id="KW-1185">Reference proteome</keyword>
<comment type="caution">
    <text evidence="1">The sequence shown here is derived from an EMBL/GenBank/DDBJ whole genome shotgun (WGS) entry which is preliminary data.</text>
</comment>
<reference evidence="1 2" key="1">
    <citation type="submission" date="2019-05" db="EMBL/GenBank/DDBJ databases">
        <title>Another draft genome of Portunus trituberculatus and its Hox gene families provides insights of decapod evolution.</title>
        <authorList>
            <person name="Jeong J.-H."/>
            <person name="Song I."/>
            <person name="Kim S."/>
            <person name="Choi T."/>
            <person name="Kim D."/>
            <person name="Ryu S."/>
            <person name="Kim W."/>
        </authorList>
    </citation>
    <scope>NUCLEOTIDE SEQUENCE [LARGE SCALE GENOMIC DNA]</scope>
    <source>
        <tissue evidence="1">Muscle</tissue>
    </source>
</reference>
<dbReference type="AlphaFoldDB" id="A0A5B7FK30"/>
<sequence>MCRLFLNVTLPLPSNHNRYCHIVVDSTTVHKLLNVGSLTGSQEHQSAFLLIVSERGTGGYVSWPIFYCAAPPFIDEIAKPFHWIPKSGGAFGVLPLPNGET</sequence>
<evidence type="ECO:0000313" key="2">
    <source>
        <dbReference type="Proteomes" id="UP000324222"/>
    </source>
</evidence>
<accession>A0A5B7FK30</accession>
<protein>
    <submittedName>
        <fullName evidence="1">Uncharacterized protein</fullName>
    </submittedName>
</protein>
<proteinExistence type="predicted"/>